<accession>A0ABC9AS49</accession>
<keyword evidence="3" id="KW-0808">Transferase</keyword>
<organism evidence="11 12">
    <name type="scientific">Urochloa decumbens</name>
    <dbReference type="NCBI Taxonomy" id="240449"/>
    <lineage>
        <taxon>Eukaryota</taxon>
        <taxon>Viridiplantae</taxon>
        <taxon>Streptophyta</taxon>
        <taxon>Embryophyta</taxon>
        <taxon>Tracheophyta</taxon>
        <taxon>Spermatophyta</taxon>
        <taxon>Magnoliopsida</taxon>
        <taxon>Liliopsida</taxon>
        <taxon>Poales</taxon>
        <taxon>Poaceae</taxon>
        <taxon>PACMAD clade</taxon>
        <taxon>Panicoideae</taxon>
        <taxon>Panicodae</taxon>
        <taxon>Paniceae</taxon>
        <taxon>Melinidinae</taxon>
        <taxon>Urochloa</taxon>
    </lineage>
</organism>
<evidence type="ECO:0000256" key="2">
    <source>
        <dbReference type="ARBA" id="ARBA00022527"/>
    </source>
</evidence>
<reference evidence="11" key="1">
    <citation type="submission" date="2024-10" db="EMBL/GenBank/DDBJ databases">
        <authorList>
            <person name="Ryan C."/>
        </authorList>
    </citation>
    <scope>NUCLEOTIDE SEQUENCE [LARGE SCALE GENOMIC DNA]</scope>
</reference>
<evidence type="ECO:0000313" key="12">
    <source>
        <dbReference type="Proteomes" id="UP001497457"/>
    </source>
</evidence>
<evidence type="ECO:0000256" key="6">
    <source>
        <dbReference type="ARBA" id="ARBA00022840"/>
    </source>
</evidence>
<dbReference type="AlphaFoldDB" id="A0ABC9AS49"/>
<name>A0ABC9AS49_9POAL</name>
<dbReference type="FunFam" id="1.10.510.10:FF:001023">
    <property type="entry name" value="Os07g0541700 protein"/>
    <property type="match status" value="1"/>
</dbReference>
<comment type="catalytic activity">
    <reaction evidence="7">
        <text>L-threonyl-[protein] + ATP = O-phospho-L-threonyl-[protein] + ADP + H(+)</text>
        <dbReference type="Rhea" id="RHEA:46608"/>
        <dbReference type="Rhea" id="RHEA-COMP:11060"/>
        <dbReference type="Rhea" id="RHEA-COMP:11605"/>
        <dbReference type="ChEBI" id="CHEBI:15378"/>
        <dbReference type="ChEBI" id="CHEBI:30013"/>
        <dbReference type="ChEBI" id="CHEBI:30616"/>
        <dbReference type="ChEBI" id="CHEBI:61977"/>
        <dbReference type="ChEBI" id="CHEBI:456216"/>
        <dbReference type="EC" id="2.7.11.1"/>
    </reaction>
</comment>
<dbReference type="InterPro" id="IPR008271">
    <property type="entry name" value="Ser/Thr_kinase_AS"/>
</dbReference>
<proteinExistence type="predicted"/>
<dbReference type="PANTHER" id="PTHR45707">
    <property type="entry name" value="C2 CALCIUM/LIPID-BINDING PLANT PHOSPHORIBOSYLTRANSFERASE FAMILY PROTEIN"/>
    <property type="match status" value="1"/>
</dbReference>
<evidence type="ECO:0000256" key="3">
    <source>
        <dbReference type="ARBA" id="ARBA00022679"/>
    </source>
</evidence>
<keyword evidence="2" id="KW-0723">Serine/threonine-protein kinase</keyword>
<feature type="binding site" evidence="9">
    <location>
        <position position="65"/>
    </location>
    <ligand>
        <name>ATP</name>
        <dbReference type="ChEBI" id="CHEBI:30616"/>
    </ligand>
</feature>
<dbReference type="SUPFAM" id="SSF56112">
    <property type="entry name" value="Protein kinase-like (PK-like)"/>
    <property type="match status" value="2"/>
</dbReference>
<evidence type="ECO:0000256" key="4">
    <source>
        <dbReference type="ARBA" id="ARBA00022741"/>
    </source>
</evidence>
<dbReference type="SMART" id="SM00220">
    <property type="entry name" value="S_TKc"/>
    <property type="match status" value="2"/>
</dbReference>
<comment type="catalytic activity">
    <reaction evidence="8">
        <text>L-seryl-[protein] + ATP = O-phospho-L-seryl-[protein] + ADP + H(+)</text>
        <dbReference type="Rhea" id="RHEA:17989"/>
        <dbReference type="Rhea" id="RHEA-COMP:9863"/>
        <dbReference type="Rhea" id="RHEA-COMP:11604"/>
        <dbReference type="ChEBI" id="CHEBI:15378"/>
        <dbReference type="ChEBI" id="CHEBI:29999"/>
        <dbReference type="ChEBI" id="CHEBI:30616"/>
        <dbReference type="ChEBI" id="CHEBI:83421"/>
        <dbReference type="ChEBI" id="CHEBI:456216"/>
        <dbReference type="EC" id="2.7.11.1"/>
    </reaction>
</comment>
<dbReference type="Gene3D" id="1.10.510.10">
    <property type="entry name" value="Transferase(Phosphotransferase) domain 1"/>
    <property type="match status" value="2"/>
</dbReference>
<dbReference type="Pfam" id="PF00069">
    <property type="entry name" value="Pkinase"/>
    <property type="match status" value="2"/>
</dbReference>
<sequence length="633" mass="72404">MDYETSARNRLEDMLLDESAEPIILPLSLLRAITNDFSYDREIGNGAFAVVYKGVLQNGTVAVKKPFHTFERDEERFNQEVRCLRRVRHKNIIRFLGYCADTQGEMHVYNGKDVMADRRSRLLCLEYVAGGSLNNYITDVSLRFQWRINYQIIRGICEGLHHLHKESIVHSDLGPNNILLDDSMVPKICGFGNSVLFHEDQKQEIIETSTRSQGHLAPERFHGVITFKTDIYDLGVIITEILTGQKEYPSIVNVMEGWRNWLGASGEDTMLEQIRVCAEICIRCLDSNPNKRPATQNIIEALVEMESMTPDTERIIEMLNDTESMIEFIKDGMGTLLQAEEPSNGVQQGTRTISRMESSEIMELNILERILAGSEEPNHLDLPLVQRITENFSEKKRIGVGGCGEVYKGIIQNGVVAVKRLFKSRTIKDKMFHREVKSLITVRHHNIVRFLGYCSFTSERVASFEGVTIMVDIRERLLCFEYISNGSLESHLTDELRGLDWHTRYEIIVGICKGLFYLHKEKHIVHMDLKPANILLDDDMVPKITDFGLSRHDTNSQTTTTSRLISPGYCAPEYLFEGKSSSKSDIYSLGVIITEVVTGSRKKMPNITKVRVIYEYMLPLHLTPFHRYAYMDV</sequence>
<dbReference type="GO" id="GO:0004674">
    <property type="term" value="F:protein serine/threonine kinase activity"/>
    <property type="evidence" value="ECO:0007669"/>
    <property type="project" value="UniProtKB-KW"/>
</dbReference>
<keyword evidence="6 9" id="KW-0067">ATP-binding</keyword>
<evidence type="ECO:0000256" key="9">
    <source>
        <dbReference type="PROSITE-ProRule" id="PRU10141"/>
    </source>
</evidence>
<dbReference type="Proteomes" id="UP001497457">
    <property type="component" value="Chromosome 21rd"/>
</dbReference>
<dbReference type="EC" id="2.7.11.1" evidence="1"/>
<dbReference type="EMBL" id="OZ075131">
    <property type="protein sequence ID" value="CAL4981721.1"/>
    <property type="molecule type" value="Genomic_DNA"/>
</dbReference>
<evidence type="ECO:0000256" key="8">
    <source>
        <dbReference type="ARBA" id="ARBA00048679"/>
    </source>
</evidence>
<feature type="domain" description="Protein kinase" evidence="10">
    <location>
        <begin position="37"/>
        <end position="308"/>
    </location>
</feature>
<keyword evidence="5" id="KW-0418">Kinase</keyword>
<protein>
    <recommendedName>
        <fullName evidence="1">non-specific serine/threonine protein kinase</fullName>
        <ecNumber evidence="1">2.7.11.1</ecNumber>
    </recommendedName>
</protein>
<evidence type="ECO:0000313" key="11">
    <source>
        <dbReference type="EMBL" id="CAL4981721.1"/>
    </source>
</evidence>
<feature type="domain" description="Protein kinase" evidence="10">
    <location>
        <begin position="392"/>
        <end position="633"/>
    </location>
</feature>
<dbReference type="PANTHER" id="PTHR45707:SF70">
    <property type="entry name" value="PROTEIN KINASE DOMAIN-CONTAINING PROTEIN"/>
    <property type="match status" value="1"/>
</dbReference>
<dbReference type="InterPro" id="IPR000719">
    <property type="entry name" value="Prot_kinase_dom"/>
</dbReference>
<dbReference type="GO" id="GO:0005524">
    <property type="term" value="F:ATP binding"/>
    <property type="evidence" value="ECO:0007669"/>
    <property type="project" value="UniProtKB-UniRule"/>
</dbReference>
<gene>
    <name evidence="11" type="ORF">URODEC1_LOCUS56271</name>
</gene>
<dbReference type="PROSITE" id="PS00108">
    <property type="entry name" value="PROTEIN_KINASE_ST"/>
    <property type="match status" value="1"/>
</dbReference>
<keyword evidence="4 9" id="KW-0547">Nucleotide-binding</keyword>
<evidence type="ECO:0000259" key="10">
    <source>
        <dbReference type="PROSITE" id="PS50011"/>
    </source>
</evidence>
<evidence type="ECO:0000256" key="1">
    <source>
        <dbReference type="ARBA" id="ARBA00012513"/>
    </source>
</evidence>
<dbReference type="PROSITE" id="PS50011">
    <property type="entry name" value="PROTEIN_KINASE_DOM"/>
    <property type="match status" value="2"/>
</dbReference>
<evidence type="ECO:0000256" key="7">
    <source>
        <dbReference type="ARBA" id="ARBA00047899"/>
    </source>
</evidence>
<evidence type="ECO:0000256" key="5">
    <source>
        <dbReference type="ARBA" id="ARBA00022777"/>
    </source>
</evidence>
<keyword evidence="12" id="KW-1185">Reference proteome</keyword>
<dbReference type="InterPro" id="IPR011009">
    <property type="entry name" value="Kinase-like_dom_sf"/>
</dbReference>
<dbReference type="InterPro" id="IPR017441">
    <property type="entry name" value="Protein_kinase_ATP_BS"/>
</dbReference>
<dbReference type="PROSITE" id="PS00107">
    <property type="entry name" value="PROTEIN_KINASE_ATP"/>
    <property type="match status" value="1"/>
</dbReference>